<organism evidence="3 4">
    <name type="scientific">Actinocatenispora sera</name>
    <dbReference type="NCBI Taxonomy" id="390989"/>
    <lineage>
        <taxon>Bacteria</taxon>
        <taxon>Bacillati</taxon>
        <taxon>Actinomycetota</taxon>
        <taxon>Actinomycetes</taxon>
        <taxon>Micromonosporales</taxon>
        <taxon>Micromonosporaceae</taxon>
        <taxon>Actinocatenispora</taxon>
    </lineage>
</organism>
<evidence type="ECO:0000313" key="4">
    <source>
        <dbReference type="Proteomes" id="UP000680750"/>
    </source>
</evidence>
<dbReference type="Proteomes" id="UP000680750">
    <property type="component" value="Chromosome"/>
</dbReference>
<dbReference type="FunFam" id="3.40.50.720:FF:000084">
    <property type="entry name" value="Short-chain dehydrogenase reductase"/>
    <property type="match status" value="1"/>
</dbReference>
<dbReference type="PROSITE" id="PS00061">
    <property type="entry name" value="ADH_SHORT"/>
    <property type="match status" value="1"/>
</dbReference>
<dbReference type="Gene3D" id="3.40.50.720">
    <property type="entry name" value="NAD(P)-binding Rossmann-like Domain"/>
    <property type="match status" value="1"/>
</dbReference>
<evidence type="ECO:0000256" key="2">
    <source>
        <dbReference type="ARBA" id="ARBA00023002"/>
    </source>
</evidence>
<dbReference type="EMBL" id="AP023354">
    <property type="protein sequence ID" value="BCJ31336.1"/>
    <property type="molecule type" value="Genomic_DNA"/>
</dbReference>
<dbReference type="InterPro" id="IPR036291">
    <property type="entry name" value="NAD(P)-bd_dom_sf"/>
</dbReference>
<dbReference type="AlphaFoldDB" id="A0A810LAN7"/>
<dbReference type="KEGG" id="aser:Asera_54440"/>
<protein>
    <submittedName>
        <fullName evidence="3">Oxidoreductase</fullName>
    </submittedName>
</protein>
<dbReference type="CDD" id="cd05233">
    <property type="entry name" value="SDR_c"/>
    <property type="match status" value="1"/>
</dbReference>
<evidence type="ECO:0000313" key="3">
    <source>
        <dbReference type="EMBL" id="BCJ31336.1"/>
    </source>
</evidence>
<keyword evidence="2" id="KW-0560">Oxidoreductase</keyword>
<comment type="similarity">
    <text evidence="1">Belongs to the short-chain dehydrogenases/reductases (SDR) family.</text>
</comment>
<dbReference type="RefSeq" id="WP_030444366.1">
    <property type="nucleotide sequence ID" value="NZ_AP023354.1"/>
</dbReference>
<accession>A0A810LAN7</accession>
<dbReference type="PRINTS" id="PR00080">
    <property type="entry name" value="SDRFAMILY"/>
</dbReference>
<dbReference type="InterPro" id="IPR020904">
    <property type="entry name" value="Sc_DH/Rdtase_CS"/>
</dbReference>
<dbReference type="PRINTS" id="PR00081">
    <property type="entry name" value="GDHRDH"/>
</dbReference>
<evidence type="ECO:0000256" key="1">
    <source>
        <dbReference type="ARBA" id="ARBA00006484"/>
    </source>
</evidence>
<dbReference type="Pfam" id="PF13561">
    <property type="entry name" value="adh_short_C2"/>
    <property type="match status" value="1"/>
</dbReference>
<sequence>MGELDGLVAVVTGGGSGIGKACAEAFVAAGARVGALDVHPGAPADGVLPVAADVTDGAALDAAMAAVADAFGGIDILVNNAGISSVGTVADNDDAEWHRNLDVNVVGVARATRAALPYLRRSERAAIVNTSSIAATAGLPQRVLYSATKGAVHAMTLAMAADFVADGIRVNCVEPGTVDTPWVARLLARTDDPAGERARLQARQPIGRLVTADEVARAIRYLASPASGSTTATALPVDGGMVGLRLPRA</sequence>
<dbReference type="PANTHER" id="PTHR43477">
    <property type="entry name" value="DIHYDROANTICAPSIN 7-DEHYDROGENASE"/>
    <property type="match status" value="1"/>
</dbReference>
<dbReference type="GO" id="GO:0016491">
    <property type="term" value="F:oxidoreductase activity"/>
    <property type="evidence" value="ECO:0007669"/>
    <property type="project" value="UniProtKB-KW"/>
</dbReference>
<dbReference type="OrthoDB" id="9789398at2"/>
<proteinExistence type="inferred from homology"/>
<name>A0A810LAN7_9ACTN</name>
<dbReference type="InterPro" id="IPR051122">
    <property type="entry name" value="SDR_DHRS6-like"/>
</dbReference>
<gene>
    <name evidence="3" type="ORF">Asera_54440</name>
</gene>
<reference evidence="3" key="1">
    <citation type="submission" date="2020-08" db="EMBL/GenBank/DDBJ databases">
        <title>Whole genome shotgun sequence of Actinocatenispora sera NBRC 101916.</title>
        <authorList>
            <person name="Komaki H."/>
            <person name="Tamura T."/>
        </authorList>
    </citation>
    <scope>NUCLEOTIDE SEQUENCE</scope>
    <source>
        <strain evidence="3">NBRC 101916</strain>
    </source>
</reference>
<dbReference type="InterPro" id="IPR002347">
    <property type="entry name" value="SDR_fam"/>
</dbReference>
<keyword evidence="4" id="KW-1185">Reference proteome</keyword>
<dbReference type="PANTHER" id="PTHR43477:SF1">
    <property type="entry name" value="DIHYDROANTICAPSIN 7-DEHYDROGENASE"/>
    <property type="match status" value="1"/>
</dbReference>
<dbReference type="SUPFAM" id="SSF51735">
    <property type="entry name" value="NAD(P)-binding Rossmann-fold domains"/>
    <property type="match status" value="1"/>
</dbReference>